<accession>A0A2Z7B213</accession>
<evidence type="ECO:0000313" key="2">
    <source>
        <dbReference type="Proteomes" id="UP000250235"/>
    </source>
</evidence>
<dbReference type="Proteomes" id="UP000250235">
    <property type="component" value="Unassembled WGS sequence"/>
</dbReference>
<sequence length="155" mass="17036">MHEAVKGIGNQDQCINWQTSQARLYTTSGVSTGGNHRFVIIEARQPISQLGGILHHSDDCIGLSWHDTSVCRSQRGSISIRFHEKASNEDSSRFSSIIDSGIPAPNSTNIVPNGGGKRREFGEIGYGEQYRTRVSKMRIRNIGSKYAKCKSALGI</sequence>
<dbReference type="EMBL" id="KV011860">
    <property type="protein sequence ID" value="KZV25567.1"/>
    <property type="molecule type" value="Genomic_DNA"/>
</dbReference>
<keyword evidence="2" id="KW-1185">Reference proteome</keyword>
<proteinExistence type="predicted"/>
<organism evidence="1 2">
    <name type="scientific">Dorcoceras hygrometricum</name>
    <dbReference type="NCBI Taxonomy" id="472368"/>
    <lineage>
        <taxon>Eukaryota</taxon>
        <taxon>Viridiplantae</taxon>
        <taxon>Streptophyta</taxon>
        <taxon>Embryophyta</taxon>
        <taxon>Tracheophyta</taxon>
        <taxon>Spermatophyta</taxon>
        <taxon>Magnoliopsida</taxon>
        <taxon>eudicotyledons</taxon>
        <taxon>Gunneridae</taxon>
        <taxon>Pentapetalae</taxon>
        <taxon>asterids</taxon>
        <taxon>lamiids</taxon>
        <taxon>Lamiales</taxon>
        <taxon>Gesneriaceae</taxon>
        <taxon>Didymocarpoideae</taxon>
        <taxon>Trichosporeae</taxon>
        <taxon>Loxocarpinae</taxon>
        <taxon>Dorcoceras</taxon>
    </lineage>
</organism>
<dbReference type="AlphaFoldDB" id="A0A2Z7B213"/>
<gene>
    <name evidence="1" type="ORF">F511_22586</name>
</gene>
<name>A0A2Z7B213_9LAMI</name>
<protein>
    <submittedName>
        <fullName evidence="1">L-ascorbate oxidase</fullName>
    </submittedName>
</protein>
<reference evidence="1 2" key="1">
    <citation type="journal article" date="2015" name="Proc. Natl. Acad. Sci. U.S.A.">
        <title>The resurrection genome of Boea hygrometrica: A blueprint for survival of dehydration.</title>
        <authorList>
            <person name="Xiao L."/>
            <person name="Yang G."/>
            <person name="Zhang L."/>
            <person name="Yang X."/>
            <person name="Zhao S."/>
            <person name="Ji Z."/>
            <person name="Zhou Q."/>
            <person name="Hu M."/>
            <person name="Wang Y."/>
            <person name="Chen M."/>
            <person name="Xu Y."/>
            <person name="Jin H."/>
            <person name="Xiao X."/>
            <person name="Hu G."/>
            <person name="Bao F."/>
            <person name="Hu Y."/>
            <person name="Wan P."/>
            <person name="Li L."/>
            <person name="Deng X."/>
            <person name="Kuang T."/>
            <person name="Xiang C."/>
            <person name="Zhu J.K."/>
            <person name="Oliver M.J."/>
            <person name="He Y."/>
        </authorList>
    </citation>
    <scope>NUCLEOTIDE SEQUENCE [LARGE SCALE GENOMIC DNA]</scope>
    <source>
        <strain evidence="2">cv. XS01</strain>
    </source>
</reference>
<evidence type="ECO:0000313" key="1">
    <source>
        <dbReference type="EMBL" id="KZV25567.1"/>
    </source>
</evidence>